<evidence type="ECO:0000313" key="2">
    <source>
        <dbReference type="EMBL" id="CAD8044345.1"/>
    </source>
</evidence>
<evidence type="ECO:0008006" key="4">
    <source>
        <dbReference type="Google" id="ProtNLM"/>
    </source>
</evidence>
<comment type="caution">
    <text evidence="2">The sequence shown here is derived from an EMBL/GenBank/DDBJ whole genome shotgun (WGS) entry which is preliminary data.</text>
</comment>
<accession>A0A8S1JQV2</accession>
<dbReference type="PROSITE" id="PS00488">
    <property type="entry name" value="PAL_HISTIDASE"/>
    <property type="match status" value="1"/>
</dbReference>
<proteinExistence type="predicted"/>
<dbReference type="Proteomes" id="UP000688137">
    <property type="component" value="Unassembled WGS sequence"/>
</dbReference>
<dbReference type="FunFam" id="1.10.275.10:FF:000005">
    <property type="entry name" value="Histidine ammonia-lyase"/>
    <property type="match status" value="1"/>
</dbReference>
<protein>
    <recommendedName>
        <fullName evidence="4">Histidine ammonia-lyase</fullName>
    </recommendedName>
</protein>
<evidence type="ECO:0000313" key="3">
    <source>
        <dbReference type="Proteomes" id="UP000688137"/>
    </source>
</evidence>
<organism evidence="2 3">
    <name type="scientific">Paramecium primaurelia</name>
    <dbReference type="NCBI Taxonomy" id="5886"/>
    <lineage>
        <taxon>Eukaryota</taxon>
        <taxon>Sar</taxon>
        <taxon>Alveolata</taxon>
        <taxon>Ciliophora</taxon>
        <taxon>Intramacronucleata</taxon>
        <taxon>Oligohymenophorea</taxon>
        <taxon>Peniculida</taxon>
        <taxon>Parameciidae</taxon>
        <taxon>Paramecium</taxon>
    </lineage>
</organism>
<dbReference type="InterPro" id="IPR001106">
    <property type="entry name" value="Aromatic_Lyase"/>
</dbReference>
<dbReference type="GO" id="GO:0016841">
    <property type="term" value="F:ammonia-lyase activity"/>
    <property type="evidence" value="ECO:0007669"/>
    <property type="project" value="InterPro"/>
</dbReference>
<reference evidence="2" key="1">
    <citation type="submission" date="2021-01" db="EMBL/GenBank/DDBJ databases">
        <authorList>
            <consortium name="Genoscope - CEA"/>
            <person name="William W."/>
        </authorList>
    </citation>
    <scope>NUCLEOTIDE SEQUENCE</scope>
</reference>
<dbReference type="AlphaFoldDB" id="A0A8S1JQV2"/>
<keyword evidence="3" id="KW-1185">Reference proteome</keyword>
<name>A0A8S1JQV2_PARPR</name>
<gene>
    <name evidence="2" type="ORF">PPRIM_AZ9-3.1.T0060429</name>
</gene>
<dbReference type="EMBL" id="CAJJDM010000003">
    <property type="protein sequence ID" value="CAD8044345.1"/>
    <property type="molecule type" value="Genomic_DNA"/>
</dbReference>
<dbReference type="InterPro" id="IPR022313">
    <property type="entry name" value="Phe/His_NH3-lyase_AS"/>
</dbReference>
<dbReference type="CDD" id="cd00332">
    <property type="entry name" value="PAL-HAL"/>
    <property type="match status" value="1"/>
</dbReference>
<sequence length="500" mass="55806">MKKVLTLDGANLSIDDLKDVLQGNLDIVIEIQDHIKNQILQSRNTVDLIVHKKIPVYGISTGFGKFKEIYIPQQEMVELQKNLIISHASCVGEPLKPNIVLVMMILRLNCLIRGFSGVRMSLIESLQQAINKKLIPKVPCQGSVGASGDLAPLSHLALGLMGIGEIWNDGQYIAAEQALKIHDFQPLEYMEKEGLAMNNGTQMMAAINLETLMRSQYVMNAADLALGLTSYALQTNYHFLKNYSKSDNKSKNIVFSLIGEQWTDQIKTNPKSIQTAFTIHQIVRQSIQENLRILEREINSTSDNPIIDNEQQTAKSGGNFHGEYMGMLADNICIALQRLCIFSERRQERLVNSEIGDCGLPMFLTSKGGLLNGYMIPQYTSAALVSENKVLSHPSCIDTVPTSANIEDHVSMGAYSARKGLQIVQNAEYIIAIELMCAAQGLEFAKFQLPPKIQSCLKFIRSIIPDVKTQDIFMNQYIELMAKNLRNGNINNLMEELQLL</sequence>
<dbReference type="Pfam" id="PF00221">
    <property type="entry name" value="Lyase_aromatic"/>
    <property type="match status" value="1"/>
</dbReference>
<keyword evidence="1" id="KW-0456">Lyase</keyword>
<dbReference type="PANTHER" id="PTHR10362">
    <property type="entry name" value="HISTIDINE AMMONIA-LYASE"/>
    <property type="match status" value="1"/>
</dbReference>
<dbReference type="OMA" id="RRLGSMC"/>
<evidence type="ECO:0000256" key="1">
    <source>
        <dbReference type="ARBA" id="ARBA00023239"/>
    </source>
</evidence>